<dbReference type="EMBL" id="BGPR01000620">
    <property type="protein sequence ID" value="GBM28816.1"/>
    <property type="molecule type" value="Genomic_DNA"/>
</dbReference>
<accession>A0A4Y2ELD0</accession>
<protein>
    <submittedName>
        <fullName evidence="1">Uncharacterized protein</fullName>
    </submittedName>
</protein>
<evidence type="ECO:0000313" key="2">
    <source>
        <dbReference type="Proteomes" id="UP000499080"/>
    </source>
</evidence>
<sequence length="131" mass="14677">MEKVFPRTFPPLSVGFTTPQASDSQDTFAQTADCFRVCKCTSGRNPFVPLSFIRLHSLPLSGSTEFQKESTPSIVKVAPMDNIQIACEKNVRKRLKEVGDYVLPSAEWCKISVDGFLPSDIRKSCFLLSRR</sequence>
<gene>
    <name evidence="1" type="ORF">AVEN_130522_1</name>
</gene>
<keyword evidence="2" id="KW-1185">Reference proteome</keyword>
<reference evidence="1 2" key="1">
    <citation type="journal article" date="2019" name="Sci. Rep.">
        <title>Orb-weaving spider Araneus ventricosus genome elucidates the spidroin gene catalogue.</title>
        <authorList>
            <person name="Kono N."/>
            <person name="Nakamura H."/>
            <person name="Ohtoshi R."/>
            <person name="Moran D.A.P."/>
            <person name="Shinohara A."/>
            <person name="Yoshida Y."/>
            <person name="Fujiwara M."/>
            <person name="Mori M."/>
            <person name="Tomita M."/>
            <person name="Arakawa K."/>
        </authorList>
    </citation>
    <scope>NUCLEOTIDE SEQUENCE [LARGE SCALE GENOMIC DNA]</scope>
</reference>
<dbReference type="AlphaFoldDB" id="A0A4Y2ELD0"/>
<proteinExistence type="predicted"/>
<organism evidence="1 2">
    <name type="scientific">Araneus ventricosus</name>
    <name type="common">Orbweaver spider</name>
    <name type="synonym">Epeira ventricosa</name>
    <dbReference type="NCBI Taxonomy" id="182803"/>
    <lineage>
        <taxon>Eukaryota</taxon>
        <taxon>Metazoa</taxon>
        <taxon>Ecdysozoa</taxon>
        <taxon>Arthropoda</taxon>
        <taxon>Chelicerata</taxon>
        <taxon>Arachnida</taxon>
        <taxon>Araneae</taxon>
        <taxon>Araneomorphae</taxon>
        <taxon>Entelegynae</taxon>
        <taxon>Araneoidea</taxon>
        <taxon>Araneidae</taxon>
        <taxon>Araneus</taxon>
    </lineage>
</organism>
<evidence type="ECO:0000313" key="1">
    <source>
        <dbReference type="EMBL" id="GBM28816.1"/>
    </source>
</evidence>
<name>A0A4Y2ELD0_ARAVE</name>
<dbReference type="Proteomes" id="UP000499080">
    <property type="component" value="Unassembled WGS sequence"/>
</dbReference>
<comment type="caution">
    <text evidence="1">The sequence shown here is derived from an EMBL/GenBank/DDBJ whole genome shotgun (WGS) entry which is preliminary data.</text>
</comment>